<organism evidence="1 2">
    <name type="scientific">Dentiscutata heterogama</name>
    <dbReference type="NCBI Taxonomy" id="1316150"/>
    <lineage>
        <taxon>Eukaryota</taxon>
        <taxon>Fungi</taxon>
        <taxon>Fungi incertae sedis</taxon>
        <taxon>Mucoromycota</taxon>
        <taxon>Glomeromycotina</taxon>
        <taxon>Glomeromycetes</taxon>
        <taxon>Diversisporales</taxon>
        <taxon>Gigasporaceae</taxon>
        <taxon>Dentiscutata</taxon>
    </lineage>
</organism>
<reference evidence="1" key="1">
    <citation type="submission" date="2021-06" db="EMBL/GenBank/DDBJ databases">
        <authorList>
            <person name="Kallberg Y."/>
            <person name="Tangrot J."/>
            <person name="Rosling A."/>
        </authorList>
    </citation>
    <scope>NUCLEOTIDE SEQUENCE</scope>
    <source>
        <strain evidence="1">IL203A</strain>
    </source>
</reference>
<accession>A0ACA9NWX5</accession>
<dbReference type="Proteomes" id="UP000789702">
    <property type="component" value="Unassembled WGS sequence"/>
</dbReference>
<dbReference type="EMBL" id="CAJVPU010021047">
    <property type="protein sequence ID" value="CAG8679429.1"/>
    <property type="molecule type" value="Genomic_DNA"/>
</dbReference>
<gene>
    <name evidence="1" type="ORF">DHETER_LOCUS10569</name>
</gene>
<comment type="caution">
    <text evidence="1">The sequence shown here is derived from an EMBL/GenBank/DDBJ whole genome shotgun (WGS) entry which is preliminary data.</text>
</comment>
<evidence type="ECO:0000313" key="2">
    <source>
        <dbReference type="Proteomes" id="UP000789702"/>
    </source>
</evidence>
<evidence type="ECO:0000313" key="1">
    <source>
        <dbReference type="EMBL" id="CAG8679429.1"/>
    </source>
</evidence>
<feature type="non-terminal residue" evidence="1">
    <location>
        <position position="1"/>
    </location>
</feature>
<feature type="non-terminal residue" evidence="1">
    <location>
        <position position="65"/>
    </location>
</feature>
<keyword evidence="2" id="KW-1185">Reference proteome</keyword>
<protein>
    <submittedName>
        <fullName evidence="1">7101_t:CDS:1</fullName>
    </submittedName>
</protein>
<sequence>HNLELFESFLETVKDDYKNGGPQLRASLEKLAERYNPDNDPLVRVKSGAKIRVQVESIKHRKNEP</sequence>
<proteinExistence type="predicted"/>
<name>A0ACA9NWX5_9GLOM</name>